<evidence type="ECO:0000256" key="1">
    <source>
        <dbReference type="ARBA" id="ARBA00000085"/>
    </source>
</evidence>
<organism evidence="17 18">
    <name type="scientific">Oceanidesulfovibrio indonesiensis</name>
    <dbReference type="NCBI Taxonomy" id="54767"/>
    <lineage>
        <taxon>Bacteria</taxon>
        <taxon>Pseudomonadati</taxon>
        <taxon>Thermodesulfobacteriota</taxon>
        <taxon>Desulfovibrionia</taxon>
        <taxon>Desulfovibrionales</taxon>
        <taxon>Desulfovibrionaceae</taxon>
        <taxon>Oceanidesulfovibrio</taxon>
    </lineage>
</organism>
<evidence type="ECO:0000256" key="6">
    <source>
        <dbReference type="ARBA" id="ARBA00022777"/>
    </source>
</evidence>
<dbReference type="PANTHER" id="PTHR45339">
    <property type="entry name" value="HYBRID SIGNAL TRANSDUCTION HISTIDINE KINASE J"/>
    <property type="match status" value="1"/>
</dbReference>
<dbReference type="SMART" id="SM00091">
    <property type="entry name" value="PAS"/>
    <property type="match status" value="1"/>
</dbReference>
<evidence type="ECO:0000313" key="17">
    <source>
        <dbReference type="EMBL" id="TVM14855.1"/>
    </source>
</evidence>
<gene>
    <name evidence="17" type="ORF">DPQ33_16660</name>
</gene>
<dbReference type="Gene3D" id="3.40.50.2300">
    <property type="match status" value="1"/>
</dbReference>
<keyword evidence="5" id="KW-0547">Nucleotide-binding</keyword>
<dbReference type="EMBL" id="QMIE01000020">
    <property type="protein sequence ID" value="TVM14855.1"/>
    <property type="molecule type" value="Genomic_DNA"/>
</dbReference>
<dbReference type="OrthoDB" id="9812395at2"/>
<evidence type="ECO:0000259" key="13">
    <source>
        <dbReference type="PROSITE" id="PS50109"/>
    </source>
</evidence>
<feature type="region of interest" description="Disordered" evidence="12">
    <location>
        <begin position="198"/>
        <end position="221"/>
    </location>
</feature>
<dbReference type="PROSITE" id="PS50110">
    <property type="entry name" value="RESPONSE_REGULATORY"/>
    <property type="match status" value="1"/>
</dbReference>
<keyword evidence="4" id="KW-0808">Transferase</keyword>
<dbReference type="InterPro" id="IPR001789">
    <property type="entry name" value="Sig_transdc_resp-reg_receiver"/>
</dbReference>
<dbReference type="EC" id="2.7.13.3" evidence="2"/>
<dbReference type="Pfam" id="PF00072">
    <property type="entry name" value="Response_reg"/>
    <property type="match status" value="1"/>
</dbReference>
<dbReference type="SMART" id="SM00448">
    <property type="entry name" value="REC"/>
    <property type="match status" value="1"/>
</dbReference>
<evidence type="ECO:0000259" key="14">
    <source>
        <dbReference type="PROSITE" id="PS50110"/>
    </source>
</evidence>
<evidence type="ECO:0000256" key="9">
    <source>
        <dbReference type="ARBA" id="ARBA00064003"/>
    </source>
</evidence>
<evidence type="ECO:0000313" key="18">
    <source>
        <dbReference type="Proteomes" id="UP000448292"/>
    </source>
</evidence>
<dbReference type="InterPro" id="IPR003661">
    <property type="entry name" value="HisK_dim/P_dom"/>
</dbReference>
<evidence type="ECO:0000256" key="3">
    <source>
        <dbReference type="ARBA" id="ARBA00022553"/>
    </source>
</evidence>
<reference evidence="17 18" key="1">
    <citation type="submission" date="2018-06" db="EMBL/GenBank/DDBJ databases">
        <title>Complete genome of Desulfovibrio indonesiensis P37SLT.</title>
        <authorList>
            <person name="Crispim J.S."/>
            <person name="Vidigal P.M.P."/>
            <person name="Silva L.C.F."/>
            <person name="Laguardia C.N."/>
            <person name="Araujo L.C."/>
            <person name="Dias R.S."/>
            <person name="Sousa M.P."/>
            <person name="Paula S.O."/>
            <person name="Silva C."/>
        </authorList>
    </citation>
    <scope>NUCLEOTIDE SEQUENCE [LARGE SCALE GENOMIC DNA]</scope>
    <source>
        <strain evidence="17 18">P37SLT</strain>
    </source>
</reference>
<feature type="modified residue" description="4-aspartylphosphate" evidence="11">
    <location>
        <position position="665"/>
    </location>
</feature>
<dbReference type="PROSITE" id="PS50112">
    <property type="entry name" value="PAS"/>
    <property type="match status" value="1"/>
</dbReference>
<keyword evidence="18" id="KW-1185">Reference proteome</keyword>
<dbReference type="InterPro" id="IPR013656">
    <property type="entry name" value="PAS_4"/>
</dbReference>
<dbReference type="Gene3D" id="3.30.565.10">
    <property type="entry name" value="Histidine kinase-like ATPase, C-terminal domain"/>
    <property type="match status" value="1"/>
</dbReference>
<dbReference type="InterPro" id="IPR036097">
    <property type="entry name" value="HisK_dim/P_sf"/>
</dbReference>
<dbReference type="GO" id="GO:0000155">
    <property type="term" value="F:phosphorelay sensor kinase activity"/>
    <property type="evidence" value="ECO:0007669"/>
    <property type="project" value="InterPro"/>
</dbReference>
<evidence type="ECO:0000256" key="4">
    <source>
        <dbReference type="ARBA" id="ARBA00022679"/>
    </source>
</evidence>
<dbReference type="SUPFAM" id="SSF47384">
    <property type="entry name" value="Homodimeric domain of signal transducing histidine kinase"/>
    <property type="match status" value="1"/>
</dbReference>
<feature type="domain" description="PAC" evidence="16">
    <location>
        <begin position="285"/>
        <end position="346"/>
    </location>
</feature>
<feature type="domain" description="PAS" evidence="15">
    <location>
        <begin position="226"/>
        <end position="296"/>
    </location>
</feature>
<dbReference type="FunFam" id="3.30.565.10:FF:000010">
    <property type="entry name" value="Sensor histidine kinase RcsC"/>
    <property type="match status" value="1"/>
</dbReference>
<dbReference type="GO" id="GO:0005524">
    <property type="term" value="F:ATP binding"/>
    <property type="evidence" value="ECO:0007669"/>
    <property type="project" value="UniProtKB-KW"/>
</dbReference>
<comment type="caution">
    <text evidence="17">The sequence shown here is derived from an EMBL/GenBank/DDBJ whole genome shotgun (WGS) entry which is preliminary data.</text>
</comment>
<dbReference type="CDD" id="cd00082">
    <property type="entry name" value="HisKA"/>
    <property type="match status" value="1"/>
</dbReference>
<dbReference type="NCBIfam" id="TIGR00229">
    <property type="entry name" value="sensory_box"/>
    <property type="match status" value="1"/>
</dbReference>
<keyword evidence="6" id="KW-0418">Kinase</keyword>
<dbReference type="Pfam" id="PF02518">
    <property type="entry name" value="HATPase_c"/>
    <property type="match status" value="1"/>
</dbReference>
<dbReference type="SUPFAM" id="SSF52172">
    <property type="entry name" value="CheY-like"/>
    <property type="match status" value="1"/>
</dbReference>
<evidence type="ECO:0000256" key="11">
    <source>
        <dbReference type="PROSITE-ProRule" id="PRU00169"/>
    </source>
</evidence>
<dbReference type="CDD" id="cd00130">
    <property type="entry name" value="PAS"/>
    <property type="match status" value="1"/>
</dbReference>
<dbReference type="SUPFAM" id="SSF55785">
    <property type="entry name" value="PYP-like sensor domain (PAS domain)"/>
    <property type="match status" value="1"/>
</dbReference>
<feature type="domain" description="Histidine kinase" evidence="13">
    <location>
        <begin position="364"/>
        <end position="591"/>
    </location>
</feature>
<dbReference type="InterPro" id="IPR035965">
    <property type="entry name" value="PAS-like_dom_sf"/>
</dbReference>
<dbReference type="InterPro" id="IPR003594">
    <property type="entry name" value="HATPase_dom"/>
</dbReference>
<dbReference type="InterPro" id="IPR005467">
    <property type="entry name" value="His_kinase_dom"/>
</dbReference>
<name>A0A7M3MAN4_9BACT</name>
<dbReference type="AlphaFoldDB" id="A0A7M3MAN4"/>
<dbReference type="InterPro" id="IPR004358">
    <property type="entry name" value="Sig_transdc_His_kin-like_C"/>
</dbReference>
<evidence type="ECO:0000256" key="10">
    <source>
        <dbReference type="ARBA" id="ARBA00068150"/>
    </source>
</evidence>
<dbReference type="InterPro" id="IPR000014">
    <property type="entry name" value="PAS"/>
</dbReference>
<dbReference type="PANTHER" id="PTHR45339:SF1">
    <property type="entry name" value="HYBRID SIGNAL TRANSDUCTION HISTIDINE KINASE J"/>
    <property type="match status" value="1"/>
</dbReference>
<dbReference type="Gene3D" id="3.30.450.20">
    <property type="entry name" value="PAS domain"/>
    <property type="match status" value="1"/>
</dbReference>
<dbReference type="SUPFAM" id="SSF55874">
    <property type="entry name" value="ATPase domain of HSP90 chaperone/DNA topoisomerase II/histidine kinase"/>
    <property type="match status" value="1"/>
</dbReference>
<dbReference type="FunFam" id="1.10.287.130:FF:000002">
    <property type="entry name" value="Two-component osmosensing histidine kinase"/>
    <property type="match status" value="1"/>
</dbReference>
<evidence type="ECO:0000256" key="5">
    <source>
        <dbReference type="ARBA" id="ARBA00022741"/>
    </source>
</evidence>
<dbReference type="CDD" id="cd17546">
    <property type="entry name" value="REC_hyHK_CKI1_RcsC-like"/>
    <property type="match status" value="1"/>
</dbReference>
<keyword evidence="8" id="KW-0902">Two-component regulatory system</keyword>
<accession>A0A7M3MAN4</accession>
<evidence type="ECO:0000259" key="15">
    <source>
        <dbReference type="PROSITE" id="PS50112"/>
    </source>
</evidence>
<dbReference type="InterPro" id="IPR036890">
    <property type="entry name" value="HATPase_C_sf"/>
</dbReference>
<dbReference type="SMART" id="SM00387">
    <property type="entry name" value="HATPase_c"/>
    <property type="match status" value="1"/>
</dbReference>
<protein>
    <recommendedName>
        <fullName evidence="10">Sensory/regulatory protein RpfC</fullName>
        <ecNumber evidence="2">2.7.13.3</ecNumber>
    </recommendedName>
</protein>
<dbReference type="PROSITE" id="PS50109">
    <property type="entry name" value="HIS_KIN"/>
    <property type="match status" value="1"/>
</dbReference>
<evidence type="ECO:0000259" key="16">
    <source>
        <dbReference type="PROSITE" id="PS50113"/>
    </source>
</evidence>
<comment type="subunit">
    <text evidence="9">At low DSF concentrations, interacts with RpfF.</text>
</comment>
<proteinExistence type="predicted"/>
<dbReference type="Pfam" id="PF08448">
    <property type="entry name" value="PAS_4"/>
    <property type="match status" value="1"/>
</dbReference>
<sequence>MKDNMAPFNPEPYEERIKRLEEERRRALNALELAGSMGSFASSLNQLDSPVPILQETARKVQTLIRFKAMTLYMVNEADSDFNLAICTPGDMRSRMEEEVDALIANQTFSWALGRSKPVMLPAHTMDATLLVHSLATISRVRGIFVGVLDQPKETILDPYLALLTIIFSGAAQALESFELYGRISEMNRHLEQQVEERKRELSETSSMLAEERSRTEAADRALEEKNATIRAFFEASQDGMTIVDGEGVVVDVNRQAAAILGEKPENVQGRALKELLPQDYYGPRLQRFREIRRRGESIVLEDVYMDRRYELSIFPLRNAHGDVDRMACLSRDVTEDRQMHDALTAARDEARAASRAKTEFLANMSHELRTPLNGIMGMTQLLLATSLSETQRESCRDIMYSAGQVLRIVNDLLDLSSLENGRLALNQASFSTRRIFASICEAFATQARCKGLEFACTRDSDMPPFLIGDADRLRQIFINIVHNAVTFTGSGRVDVWMGIAPDLLSEPCKEGYAPFAFSVRDTGPGISAQSQETIFESFTLAEDFITKRSGGSGLGLAICKQLVERMGGIIMVQSELGMGSAFKVCVPLPTSQGIVSAEQDERKQAGSGLAEARVLLVEAAATQHGPDSTSQVLRQWGMEVGQAHDTTEALQMLQSVKFDLAVLDMQYTSRSGLEIVHAIRGRRIQGVNPKMPVIALNEFSGDGDRERCLAAGVNAVLNKPFDAEALVRAIQGMLSDQGSKTST</sequence>
<dbReference type="Gene3D" id="1.10.287.130">
    <property type="match status" value="1"/>
</dbReference>
<evidence type="ECO:0000256" key="8">
    <source>
        <dbReference type="ARBA" id="ARBA00023012"/>
    </source>
</evidence>
<keyword evidence="3 11" id="KW-0597">Phosphoprotein</keyword>
<comment type="catalytic activity">
    <reaction evidence="1">
        <text>ATP + protein L-histidine = ADP + protein N-phospho-L-histidine.</text>
        <dbReference type="EC" id="2.7.13.3"/>
    </reaction>
</comment>
<evidence type="ECO:0000256" key="12">
    <source>
        <dbReference type="SAM" id="MobiDB-lite"/>
    </source>
</evidence>
<dbReference type="Pfam" id="PF00512">
    <property type="entry name" value="HisKA"/>
    <property type="match status" value="1"/>
</dbReference>
<evidence type="ECO:0000256" key="7">
    <source>
        <dbReference type="ARBA" id="ARBA00022840"/>
    </source>
</evidence>
<keyword evidence="7" id="KW-0067">ATP-binding</keyword>
<evidence type="ECO:0000256" key="2">
    <source>
        <dbReference type="ARBA" id="ARBA00012438"/>
    </source>
</evidence>
<dbReference type="Proteomes" id="UP000448292">
    <property type="component" value="Unassembled WGS sequence"/>
</dbReference>
<dbReference type="InterPro" id="IPR011006">
    <property type="entry name" value="CheY-like_superfamily"/>
</dbReference>
<feature type="compositionally biased region" description="Basic and acidic residues" evidence="12">
    <location>
        <begin position="210"/>
        <end position="221"/>
    </location>
</feature>
<dbReference type="PROSITE" id="PS50113">
    <property type="entry name" value="PAC"/>
    <property type="match status" value="1"/>
</dbReference>
<dbReference type="PRINTS" id="PR00344">
    <property type="entry name" value="BCTRLSENSOR"/>
</dbReference>
<dbReference type="CDD" id="cd16922">
    <property type="entry name" value="HATPase_EvgS-ArcB-TorS-like"/>
    <property type="match status" value="1"/>
</dbReference>
<dbReference type="SMART" id="SM00388">
    <property type="entry name" value="HisKA"/>
    <property type="match status" value="1"/>
</dbReference>
<dbReference type="InterPro" id="IPR000700">
    <property type="entry name" value="PAS-assoc_C"/>
</dbReference>
<feature type="domain" description="Response regulatory" evidence="14">
    <location>
        <begin position="616"/>
        <end position="735"/>
    </location>
</feature>